<evidence type="ECO:0000313" key="1">
    <source>
        <dbReference type="EMBL" id="KAL0132453.1"/>
    </source>
</evidence>
<keyword evidence="2" id="KW-1185">Reference proteome</keyword>
<evidence type="ECO:0000313" key="2">
    <source>
        <dbReference type="Proteomes" id="UP001430953"/>
    </source>
</evidence>
<dbReference type="AlphaFoldDB" id="A0AAW2GZ70"/>
<name>A0AAW2GZ70_9HYME</name>
<dbReference type="EMBL" id="JADYXP020000001">
    <property type="protein sequence ID" value="KAL0132453.1"/>
    <property type="molecule type" value="Genomic_DNA"/>
</dbReference>
<gene>
    <name evidence="1" type="ORF">PUN28_000298</name>
</gene>
<sequence>MLMSMLMLLRERERCVDCRNMGGDDYLRHFSSLRFRFPYVLRVPENVQVTDGPESARARGVRQNLIYLSILSQHHANEVQSIESPEEGARLLRFDSTSD</sequence>
<proteinExistence type="predicted"/>
<reference evidence="1 2" key="1">
    <citation type="submission" date="2023-03" db="EMBL/GenBank/DDBJ databases">
        <title>High recombination rates correlate with genetic variation in Cardiocondyla obscurior ants.</title>
        <authorList>
            <person name="Errbii M."/>
        </authorList>
    </citation>
    <scope>NUCLEOTIDE SEQUENCE [LARGE SCALE GENOMIC DNA]</scope>
    <source>
        <strain evidence="1">Alpha-2009</strain>
        <tissue evidence="1">Whole body</tissue>
    </source>
</reference>
<protein>
    <submittedName>
        <fullName evidence="1">Uncharacterized protein</fullName>
    </submittedName>
</protein>
<organism evidence="1 2">
    <name type="scientific">Cardiocondyla obscurior</name>
    <dbReference type="NCBI Taxonomy" id="286306"/>
    <lineage>
        <taxon>Eukaryota</taxon>
        <taxon>Metazoa</taxon>
        <taxon>Ecdysozoa</taxon>
        <taxon>Arthropoda</taxon>
        <taxon>Hexapoda</taxon>
        <taxon>Insecta</taxon>
        <taxon>Pterygota</taxon>
        <taxon>Neoptera</taxon>
        <taxon>Endopterygota</taxon>
        <taxon>Hymenoptera</taxon>
        <taxon>Apocrita</taxon>
        <taxon>Aculeata</taxon>
        <taxon>Formicoidea</taxon>
        <taxon>Formicidae</taxon>
        <taxon>Myrmicinae</taxon>
        <taxon>Cardiocondyla</taxon>
    </lineage>
</organism>
<accession>A0AAW2GZ70</accession>
<dbReference type="Proteomes" id="UP001430953">
    <property type="component" value="Unassembled WGS sequence"/>
</dbReference>
<comment type="caution">
    <text evidence="1">The sequence shown here is derived from an EMBL/GenBank/DDBJ whole genome shotgun (WGS) entry which is preliminary data.</text>
</comment>